<dbReference type="PROSITE" id="PS01031">
    <property type="entry name" value="SHSP"/>
    <property type="match status" value="1"/>
</dbReference>
<dbReference type="CDD" id="cd06464">
    <property type="entry name" value="ACD_sHsps-like"/>
    <property type="match status" value="1"/>
</dbReference>
<dbReference type="Proteomes" id="UP000217784">
    <property type="component" value="Unassembled WGS sequence"/>
</dbReference>
<dbReference type="Pfam" id="PF00011">
    <property type="entry name" value="HSP20"/>
    <property type="match status" value="1"/>
</dbReference>
<dbReference type="OrthoDB" id="198277at2157"/>
<dbReference type="SUPFAM" id="SSF49764">
    <property type="entry name" value="HSP20-like chaperones"/>
    <property type="match status" value="1"/>
</dbReference>
<sequence>MNKRYRNKQKTILDRKGLVERMLEDTARTIDSIKYDIEKSVVDYTFVPGKDIIETDEDVIVHVDLPGIKKEDIELKLTETNLKIVANFDITQEVEQGSYITFHDRKSGVMRRSVRFPKKVVPEEAEATFENGILTVEVPKLEKTESFTLEIK</sequence>
<dbReference type="InterPro" id="IPR008978">
    <property type="entry name" value="HSP20-like_chaperone"/>
</dbReference>
<evidence type="ECO:0000256" key="1">
    <source>
        <dbReference type="PROSITE-ProRule" id="PRU00285"/>
    </source>
</evidence>
<evidence type="ECO:0000256" key="2">
    <source>
        <dbReference type="RuleBase" id="RU003616"/>
    </source>
</evidence>
<evidence type="ECO:0000259" key="4">
    <source>
        <dbReference type="PROSITE" id="PS51203"/>
    </source>
</evidence>
<protein>
    <submittedName>
        <fullName evidence="5">Heat-shock protein Hsp20</fullName>
    </submittedName>
</protein>
<dbReference type="InterPro" id="IPR031107">
    <property type="entry name" value="Small_HSP"/>
</dbReference>
<dbReference type="PANTHER" id="PTHR11527">
    <property type="entry name" value="HEAT-SHOCK PROTEIN 20 FAMILY MEMBER"/>
    <property type="match status" value="1"/>
</dbReference>
<gene>
    <name evidence="5" type="ORF">ASJ80_13005</name>
</gene>
<feature type="domain" description="CS" evidence="4">
    <location>
        <begin position="45"/>
        <end position="151"/>
    </location>
</feature>
<dbReference type="AlphaFoldDB" id="A0A2A2H786"/>
<evidence type="ECO:0000313" key="5">
    <source>
        <dbReference type="EMBL" id="PAV05195.1"/>
    </source>
</evidence>
<organism evidence="5 6">
    <name type="scientific">Methanobacterium bryantii</name>
    <dbReference type="NCBI Taxonomy" id="2161"/>
    <lineage>
        <taxon>Archaea</taxon>
        <taxon>Methanobacteriati</taxon>
        <taxon>Methanobacteriota</taxon>
        <taxon>Methanomada group</taxon>
        <taxon>Methanobacteria</taxon>
        <taxon>Methanobacteriales</taxon>
        <taxon>Methanobacteriaceae</taxon>
        <taxon>Methanobacterium</taxon>
    </lineage>
</organism>
<evidence type="ECO:0000313" key="6">
    <source>
        <dbReference type="Proteomes" id="UP000217784"/>
    </source>
</evidence>
<dbReference type="EMBL" id="LMVM01000012">
    <property type="protein sequence ID" value="PAV05195.1"/>
    <property type="molecule type" value="Genomic_DNA"/>
</dbReference>
<evidence type="ECO:0000259" key="3">
    <source>
        <dbReference type="PROSITE" id="PS01031"/>
    </source>
</evidence>
<feature type="domain" description="SHSP" evidence="3">
    <location>
        <begin position="41"/>
        <end position="152"/>
    </location>
</feature>
<reference evidence="5 6" key="1">
    <citation type="journal article" date="2017" name="BMC Genomics">
        <title>Genomic analysis of methanogenic archaea reveals a shift towards energy conservation.</title>
        <authorList>
            <person name="Gilmore S.P."/>
            <person name="Henske J.K."/>
            <person name="Sexton J.A."/>
            <person name="Solomon K.V."/>
            <person name="Seppala S."/>
            <person name="Yoo J.I."/>
            <person name="Huyett L.M."/>
            <person name="Pressman A."/>
            <person name="Cogan J.Z."/>
            <person name="Kivenson V."/>
            <person name="Peng X."/>
            <person name="Tan Y."/>
            <person name="Valentine D.L."/>
            <person name="O'Malley M.A."/>
        </authorList>
    </citation>
    <scope>NUCLEOTIDE SEQUENCE [LARGE SCALE GENOMIC DNA]</scope>
    <source>
        <strain evidence="5 6">M.o.H.</strain>
    </source>
</reference>
<comment type="similarity">
    <text evidence="1 2">Belongs to the small heat shock protein (HSP20) family.</text>
</comment>
<accession>A0A2A2H786</accession>
<dbReference type="RefSeq" id="WP_069585056.1">
    <property type="nucleotide sequence ID" value="NZ_LMVM01000012.1"/>
</dbReference>
<proteinExistence type="inferred from homology"/>
<comment type="caution">
    <text evidence="5">The sequence shown here is derived from an EMBL/GenBank/DDBJ whole genome shotgun (WGS) entry which is preliminary data.</text>
</comment>
<keyword evidence="6" id="KW-1185">Reference proteome</keyword>
<dbReference type="PROSITE" id="PS51203">
    <property type="entry name" value="CS"/>
    <property type="match status" value="1"/>
</dbReference>
<name>A0A2A2H786_METBR</name>
<dbReference type="InterPro" id="IPR002068">
    <property type="entry name" value="A-crystallin/Hsp20_dom"/>
</dbReference>
<dbReference type="InterPro" id="IPR007052">
    <property type="entry name" value="CS_dom"/>
</dbReference>
<dbReference type="Gene3D" id="2.60.40.790">
    <property type="match status" value="1"/>
</dbReference>